<protein>
    <submittedName>
        <fullName evidence="1">Uncharacterized protein</fullName>
    </submittedName>
</protein>
<dbReference type="Proteomes" id="UP000464658">
    <property type="component" value="Chromosome"/>
</dbReference>
<evidence type="ECO:0000313" key="1">
    <source>
        <dbReference type="EMBL" id="BBP88963.1"/>
    </source>
</evidence>
<evidence type="ECO:0000313" key="2">
    <source>
        <dbReference type="Proteomes" id="UP000464658"/>
    </source>
</evidence>
<reference evidence="1 2" key="1">
    <citation type="submission" date="2019-12" db="EMBL/GenBank/DDBJ databases">
        <title>Full genome sequence of a Bacillus safensis strain isolated from commercially available natto in Indonesia.</title>
        <authorList>
            <person name="Yoshida M."/>
            <person name="Uomi M."/>
            <person name="Waturangi D."/>
            <person name="Ekaputri J.J."/>
            <person name="Setiamarga D.H.E."/>
        </authorList>
    </citation>
    <scope>NUCLEOTIDE SEQUENCE [LARGE SCALE GENOMIC DNA]</scope>
    <source>
        <strain evidence="1 2">IDN1</strain>
    </source>
</reference>
<proteinExistence type="predicted"/>
<dbReference type="AlphaFoldDB" id="A0A5S9M761"/>
<name>A0A5S9M761_BACIA</name>
<organism evidence="1 2">
    <name type="scientific">Bacillus safensis</name>
    <dbReference type="NCBI Taxonomy" id="561879"/>
    <lineage>
        <taxon>Bacteria</taxon>
        <taxon>Bacillati</taxon>
        <taxon>Bacillota</taxon>
        <taxon>Bacilli</taxon>
        <taxon>Bacillales</taxon>
        <taxon>Bacillaceae</taxon>
        <taxon>Bacillus</taxon>
    </lineage>
</organism>
<dbReference type="EMBL" id="AP021906">
    <property type="protein sequence ID" value="BBP88963.1"/>
    <property type="molecule type" value="Genomic_DNA"/>
</dbReference>
<gene>
    <name evidence="1" type="ORF">BsIDN1_25810</name>
</gene>
<accession>A0A5S9M761</accession>
<sequence>MSPGERLAILKQNHFEYEEFEVLKVVIMGHKRLYDVMQEKDAIYMKPDFSDEDGIRAAELEGEFAELNGWEAESEAAILLKGLGIPESLQSKKMSELGGSEKVKSTFSSSFIWQA</sequence>